<feature type="region of interest" description="Disordered" evidence="1">
    <location>
        <begin position="1"/>
        <end position="23"/>
    </location>
</feature>
<dbReference type="Gene3D" id="3.10.110.10">
    <property type="entry name" value="Ubiquitin Conjugating Enzyme"/>
    <property type="match status" value="1"/>
</dbReference>
<sequence length="65" mass="7216">MLSDDDDAVDLGPVLLTNPNPDDSLVPDIAHMYKTDKTMYSQLHEGGHRSTPWDDMIQVADTSKT</sequence>
<evidence type="ECO:0000313" key="3">
    <source>
        <dbReference type="Proteomes" id="UP000266723"/>
    </source>
</evidence>
<evidence type="ECO:0000256" key="1">
    <source>
        <dbReference type="SAM" id="MobiDB-lite"/>
    </source>
</evidence>
<dbReference type="EMBL" id="QGKV02001507">
    <property type="protein sequence ID" value="KAF3532755.1"/>
    <property type="molecule type" value="Genomic_DNA"/>
</dbReference>
<proteinExistence type="predicted"/>
<protein>
    <submittedName>
        <fullName evidence="2">Uncharacterized protein</fullName>
    </submittedName>
</protein>
<comment type="caution">
    <text evidence="2">The sequence shown here is derived from an EMBL/GenBank/DDBJ whole genome shotgun (WGS) entry which is preliminary data.</text>
</comment>
<evidence type="ECO:0000313" key="2">
    <source>
        <dbReference type="EMBL" id="KAF3532755.1"/>
    </source>
</evidence>
<accession>A0ABQ7BKS9</accession>
<name>A0ABQ7BKS9_BRACR</name>
<organism evidence="2 3">
    <name type="scientific">Brassica cretica</name>
    <name type="common">Mustard</name>
    <dbReference type="NCBI Taxonomy" id="69181"/>
    <lineage>
        <taxon>Eukaryota</taxon>
        <taxon>Viridiplantae</taxon>
        <taxon>Streptophyta</taxon>
        <taxon>Embryophyta</taxon>
        <taxon>Tracheophyta</taxon>
        <taxon>Spermatophyta</taxon>
        <taxon>Magnoliopsida</taxon>
        <taxon>eudicotyledons</taxon>
        <taxon>Gunneridae</taxon>
        <taxon>Pentapetalae</taxon>
        <taxon>rosids</taxon>
        <taxon>malvids</taxon>
        <taxon>Brassicales</taxon>
        <taxon>Brassicaceae</taxon>
        <taxon>Brassiceae</taxon>
        <taxon>Brassica</taxon>
    </lineage>
</organism>
<keyword evidence="3" id="KW-1185">Reference proteome</keyword>
<dbReference type="Proteomes" id="UP000266723">
    <property type="component" value="Unassembled WGS sequence"/>
</dbReference>
<dbReference type="InterPro" id="IPR016135">
    <property type="entry name" value="UBQ-conjugating_enzyme/RWD"/>
</dbReference>
<gene>
    <name evidence="2" type="ORF">DY000_02043646</name>
</gene>
<reference evidence="2 3" key="1">
    <citation type="journal article" date="2020" name="BMC Genomics">
        <title>Intraspecific diversification of the crop wild relative Brassica cretica Lam. using demographic model selection.</title>
        <authorList>
            <person name="Kioukis A."/>
            <person name="Michalopoulou V.A."/>
            <person name="Briers L."/>
            <person name="Pirintsos S."/>
            <person name="Studholme D.J."/>
            <person name="Pavlidis P."/>
            <person name="Sarris P.F."/>
        </authorList>
    </citation>
    <scope>NUCLEOTIDE SEQUENCE [LARGE SCALE GENOMIC DNA]</scope>
    <source>
        <strain evidence="3">cv. PFS-1207/04</strain>
    </source>
</reference>